<evidence type="ECO:0000256" key="1">
    <source>
        <dbReference type="ARBA" id="ARBA00023015"/>
    </source>
</evidence>
<dbReference type="GO" id="GO:0003677">
    <property type="term" value="F:DNA binding"/>
    <property type="evidence" value="ECO:0007669"/>
    <property type="project" value="UniProtKB-KW"/>
</dbReference>
<keyword evidence="6" id="KW-1185">Reference proteome</keyword>
<evidence type="ECO:0000313" key="5">
    <source>
        <dbReference type="EMBL" id="MCF2531482.1"/>
    </source>
</evidence>
<protein>
    <submittedName>
        <fullName evidence="5">Helix-turn-helix transcriptional regulator</fullName>
    </submittedName>
</protein>
<dbReference type="SUPFAM" id="SSF46894">
    <property type="entry name" value="C-terminal effector domain of the bipartite response regulators"/>
    <property type="match status" value="1"/>
</dbReference>
<sequence>MLLAAYAEFVRLKAQPWVRRAEEELRAAGHVLTEHSGRVVDLALLTAQELRVAEFAAKGLTNKEIGAQLRMSPRTVGAHLYKIFPKLGVTSRAALADALRPRR</sequence>
<keyword evidence="2" id="KW-0238">DNA-binding</keyword>
<dbReference type="PRINTS" id="PR00038">
    <property type="entry name" value="HTHLUXR"/>
</dbReference>
<keyword evidence="1" id="KW-0805">Transcription regulation</keyword>
<dbReference type="PANTHER" id="PTHR44688:SF16">
    <property type="entry name" value="DNA-BINDING TRANSCRIPTIONAL ACTIVATOR DEVR_DOSR"/>
    <property type="match status" value="1"/>
</dbReference>
<dbReference type="PROSITE" id="PS50043">
    <property type="entry name" value="HTH_LUXR_2"/>
    <property type="match status" value="1"/>
</dbReference>
<keyword evidence="3" id="KW-0804">Transcription</keyword>
<dbReference type="InterPro" id="IPR000792">
    <property type="entry name" value="Tscrpt_reg_LuxR_C"/>
</dbReference>
<comment type="caution">
    <text evidence="5">The sequence shown here is derived from an EMBL/GenBank/DDBJ whole genome shotgun (WGS) entry which is preliminary data.</text>
</comment>
<dbReference type="Gene3D" id="1.10.10.10">
    <property type="entry name" value="Winged helix-like DNA-binding domain superfamily/Winged helix DNA-binding domain"/>
    <property type="match status" value="1"/>
</dbReference>
<dbReference type="Pfam" id="PF00196">
    <property type="entry name" value="GerE"/>
    <property type="match status" value="1"/>
</dbReference>
<evidence type="ECO:0000259" key="4">
    <source>
        <dbReference type="PROSITE" id="PS50043"/>
    </source>
</evidence>
<dbReference type="InterPro" id="IPR036388">
    <property type="entry name" value="WH-like_DNA-bd_sf"/>
</dbReference>
<evidence type="ECO:0000256" key="3">
    <source>
        <dbReference type="ARBA" id="ARBA00023163"/>
    </source>
</evidence>
<dbReference type="SMART" id="SM00421">
    <property type="entry name" value="HTH_LUXR"/>
    <property type="match status" value="1"/>
</dbReference>
<gene>
    <name evidence="5" type="ORF">LZ495_30280</name>
</gene>
<dbReference type="InterPro" id="IPR016032">
    <property type="entry name" value="Sig_transdc_resp-reg_C-effctor"/>
</dbReference>
<proteinExistence type="predicted"/>
<organism evidence="5 6">
    <name type="scientific">Yinghuangia soli</name>
    <dbReference type="NCBI Taxonomy" id="2908204"/>
    <lineage>
        <taxon>Bacteria</taxon>
        <taxon>Bacillati</taxon>
        <taxon>Actinomycetota</taxon>
        <taxon>Actinomycetes</taxon>
        <taxon>Kitasatosporales</taxon>
        <taxon>Streptomycetaceae</taxon>
        <taxon>Yinghuangia</taxon>
    </lineage>
</organism>
<feature type="domain" description="HTH luxR-type" evidence="4">
    <location>
        <begin position="38"/>
        <end position="103"/>
    </location>
</feature>
<evidence type="ECO:0000256" key="2">
    <source>
        <dbReference type="ARBA" id="ARBA00023125"/>
    </source>
</evidence>
<name>A0AA41U537_9ACTN</name>
<dbReference type="PANTHER" id="PTHR44688">
    <property type="entry name" value="DNA-BINDING TRANSCRIPTIONAL ACTIVATOR DEVR_DOSR"/>
    <property type="match status" value="1"/>
</dbReference>
<reference evidence="5" key="1">
    <citation type="submission" date="2022-01" db="EMBL/GenBank/DDBJ databases">
        <title>Genome-Based Taxonomic Classification of the Phylum Actinobacteria.</title>
        <authorList>
            <person name="Gao Y."/>
        </authorList>
    </citation>
    <scope>NUCLEOTIDE SEQUENCE</scope>
    <source>
        <strain evidence="5">KLBMP 8922</strain>
    </source>
</reference>
<dbReference type="AlphaFoldDB" id="A0AA41U537"/>
<dbReference type="EMBL" id="JAKFHA010000024">
    <property type="protein sequence ID" value="MCF2531482.1"/>
    <property type="molecule type" value="Genomic_DNA"/>
</dbReference>
<accession>A0AA41U537</accession>
<dbReference type="GO" id="GO:0006355">
    <property type="term" value="P:regulation of DNA-templated transcription"/>
    <property type="evidence" value="ECO:0007669"/>
    <property type="project" value="InterPro"/>
</dbReference>
<dbReference type="Proteomes" id="UP001165378">
    <property type="component" value="Unassembled WGS sequence"/>
</dbReference>
<dbReference type="CDD" id="cd06170">
    <property type="entry name" value="LuxR_C_like"/>
    <property type="match status" value="1"/>
</dbReference>
<evidence type="ECO:0000313" key="6">
    <source>
        <dbReference type="Proteomes" id="UP001165378"/>
    </source>
</evidence>